<comment type="caution">
    <text evidence="2">The sequence shown here is derived from an EMBL/GenBank/DDBJ whole genome shotgun (WGS) entry which is preliminary data.</text>
</comment>
<keyword evidence="1" id="KW-0472">Membrane</keyword>
<keyword evidence="1" id="KW-0812">Transmembrane</keyword>
<reference evidence="2 3" key="1">
    <citation type="submission" date="2024-04" db="EMBL/GenBank/DDBJ databases">
        <authorList>
            <consortium name="Genoscope - CEA"/>
            <person name="William W."/>
        </authorList>
    </citation>
    <scope>NUCLEOTIDE SEQUENCE [LARGE SCALE GENOMIC DNA]</scope>
</reference>
<feature type="transmembrane region" description="Helical" evidence="1">
    <location>
        <begin position="20"/>
        <end position="38"/>
    </location>
</feature>
<evidence type="ECO:0000313" key="3">
    <source>
        <dbReference type="Proteomes" id="UP001497497"/>
    </source>
</evidence>
<keyword evidence="1" id="KW-1133">Transmembrane helix</keyword>
<accession>A0AAV2HHF8</accession>
<gene>
    <name evidence="2" type="ORF">GSLYS_00007162001</name>
</gene>
<dbReference type="Proteomes" id="UP001497497">
    <property type="component" value="Unassembled WGS sequence"/>
</dbReference>
<feature type="non-terminal residue" evidence="2">
    <location>
        <position position="124"/>
    </location>
</feature>
<dbReference type="AlphaFoldDB" id="A0AAV2HHF8"/>
<dbReference type="EMBL" id="CAXITT010000135">
    <property type="protein sequence ID" value="CAL1533144.1"/>
    <property type="molecule type" value="Genomic_DNA"/>
</dbReference>
<protein>
    <submittedName>
        <fullName evidence="2">Uncharacterized protein</fullName>
    </submittedName>
</protein>
<keyword evidence="3" id="KW-1185">Reference proteome</keyword>
<evidence type="ECO:0000256" key="1">
    <source>
        <dbReference type="SAM" id="Phobius"/>
    </source>
</evidence>
<evidence type="ECO:0000313" key="2">
    <source>
        <dbReference type="EMBL" id="CAL1533144.1"/>
    </source>
</evidence>
<sequence>MRLLLETCCPSLFAVEMQRLPGLLSGTAMIIFIVKPGYARTWFPFSKQAFLDPIEYSLGKKSCSDGYVHGIDHFILTGFLNVTGFILPKVPAYFSVWFFYRGGWIPIWSTYFDLWEETCHYIIY</sequence>
<organism evidence="2 3">
    <name type="scientific">Lymnaea stagnalis</name>
    <name type="common">Great pond snail</name>
    <name type="synonym">Helix stagnalis</name>
    <dbReference type="NCBI Taxonomy" id="6523"/>
    <lineage>
        <taxon>Eukaryota</taxon>
        <taxon>Metazoa</taxon>
        <taxon>Spiralia</taxon>
        <taxon>Lophotrochozoa</taxon>
        <taxon>Mollusca</taxon>
        <taxon>Gastropoda</taxon>
        <taxon>Heterobranchia</taxon>
        <taxon>Euthyneura</taxon>
        <taxon>Panpulmonata</taxon>
        <taxon>Hygrophila</taxon>
        <taxon>Lymnaeoidea</taxon>
        <taxon>Lymnaeidae</taxon>
        <taxon>Lymnaea</taxon>
    </lineage>
</organism>
<name>A0AAV2HHF8_LYMST</name>
<proteinExistence type="predicted"/>